<comment type="subcellular location">
    <subcellularLocation>
        <location evidence="1">Membrane</location>
        <topology evidence="1">Single-pass membrane protein</topology>
    </subcellularLocation>
</comment>
<dbReference type="GO" id="GO:0016020">
    <property type="term" value="C:membrane"/>
    <property type="evidence" value="ECO:0007669"/>
    <property type="project" value="UniProtKB-SubCell"/>
</dbReference>
<dbReference type="Pfam" id="PF03544">
    <property type="entry name" value="TonB_C"/>
    <property type="match status" value="1"/>
</dbReference>
<feature type="domain" description="TonB C-terminal" evidence="5">
    <location>
        <begin position="82"/>
        <end position="176"/>
    </location>
</feature>
<evidence type="ECO:0000256" key="3">
    <source>
        <dbReference type="ARBA" id="ARBA00022989"/>
    </source>
</evidence>
<dbReference type="SUPFAM" id="SSF74653">
    <property type="entry name" value="TolA/TonB C-terminal domain"/>
    <property type="match status" value="1"/>
</dbReference>
<dbReference type="OrthoDB" id="5955134at2"/>
<dbReference type="PROSITE" id="PS52015">
    <property type="entry name" value="TONB_CTD"/>
    <property type="match status" value="1"/>
</dbReference>
<dbReference type="Gene3D" id="3.30.1150.10">
    <property type="match status" value="1"/>
</dbReference>
<evidence type="ECO:0000313" key="7">
    <source>
        <dbReference type="Proteomes" id="UP000254711"/>
    </source>
</evidence>
<keyword evidence="2" id="KW-0812">Transmembrane</keyword>
<sequence length="178" mass="18709">MFRLRTMVGLSALALLVGIAGTAWLSSLTSDWDGPPAGHAVSHANPIRAVLRRHPRPARTAVAGAHHVLPPAAATTRSPAVADPPSLTPVDMPPLAASPWKREPLVNGRVLLRVSVNGAGQVTRAEVAHGSGNAGLDDRALRTVQHWRFAVPADHPDGLTGELLMRFDADSPPVARSP</sequence>
<dbReference type="NCBIfam" id="TIGR01352">
    <property type="entry name" value="tonB_Cterm"/>
    <property type="match status" value="1"/>
</dbReference>
<dbReference type="RefSeq" id="WP_114825261.1">
    <property type="nucleotide sequence ID" value="NZ_QQSY01000002.1"/>
</dbReference>
<dbReference type="Proteomes" id="UP000254711">
    <property type="component" value="Unassembled WGS sequence"/>
</dbReference>
<dbReference type="GO" id="GO:0055085">
    <property type="term" value="P:transmembrane transport"/>
    <property type="evidence" value="ECO:0007669"/>
    <property type="project" value="InterPro"/>
</dbReference>
<keyword evidence="4" id="KW-0472">Membrane</keyword>
<reference evidence="6 7" key="1">
    <citation type="submission" date="2018-07" db="EMBL/GenBank/DDBJ databases">
        <title>Dyella solisilvae sp. nov., isolated from the pine and broad-leaved mixed forest soil.</title>
        <authorList>
            <person name="Gao Z."/>
            <person name="Qiu L."/>
        </authorList>
    </citation>
    <scope>NUCLEOTIDE SEQUENCE [LARGE SCALE GENOMIC DNA]</scope>
    <source>
        <strain evidence="6 7">DHG54</strain>
    </source>
</reference>
<protein>
    <submittedName>
        <fullName evidence="6">Energy transducer TonB</fullName>
    </submittedName>
</protein>
<dbReference type="EMBL" id="QQSY01000002">
    <property type="protein sequence ID" value="RDI99176.1"/>
    <property type="molecule type" value="Genomic_DNA"/>
</dbReference>
<dbReference type="AlphaFoldDB" id="A0A370K961"/>
<evidence type="ECO:0000313" key="6">
    <source>
        <dbReference type="EMBL" id="RDI99176.1"/>
    </source>
</evidence>
<evidence type="ECO:0000259" key="5">
    <source>
        <dbReference type="PROSITE" id="PS52015"/>
    </source>
</evidence>
<proteinExistence type="predicted"/>
<name>A0A370K961_9GAMM</name>
<evidence type="ECO:0000256" key="2">
    <source>
        <dbReference type="ARBA" id="ARBA00022692"/>
    </source>
</evidence>
<keyword evidence="7" id="KW-1185">Reference proteome</keyword>
<accession>A0A370K961</accession>
<evidence type="ECO:0000256" key="4">
    <source>
        <dbReference type="ARBA" id="ARBA00023136"/>
    </source>
</evidence>
<gene>
    <name evidence="6" type="ORF">DVT68_11935</name>
</gene>
<comment type="caution">
    <text evidence="6">The sequence shown here is derived from an EMBL/GenBank/DDBJ whole genome shotgun (WGS) entry which is preliminary data.</text>
</comment>
<keyword evidence="3" id="KW-1133">Transmembrane helix</keyword>
<evidence type="ECO:0000256" key="1">
    <source>
        <dbReference type="ARBA" id="ARBA00004167"/>
    </source>
</evidence>
<dbReference type="InterPro" id="IPR037682">
    <property type="entry name" value="TonB_C"/>
</dbReference>
<dbReference type="InterPro" id="IPR006260">
    <property type="entry name" value="TonB/TolA_C"/>
</dbReference>
<organism evidence="6 7">
    <name type="scientific">Dyella solisilvae</name>
    <dbReference type="NCBI Taxonomy" id="1920168"/>
    <lineage>
        <taxon>Bacteria</taxon>
        <taxon>Pseudomonadati</taxon>
        <taxon>Pseudomonadota</taxon>
        <taxon>Gammaproteobacteria</taxon>
        <taxon>Lysobacterales</taxon>
        <taxon>Rhodanobacteraceae</taxon>
        <taxon>Dyella</taxon>
    </lineage>
</organism>